<feature type="region of interest" description="Disordered" evidence="1">
    <location>
        <begin position="1"/>
        <end position="46"/>
    </location>
</feature>
<accession>A0A921QX76</accession>
<name>A0A921QX76_SORBI</name>
<evidence type="ECO:0000313" key="3">
    <source>
        <dbReference type="Proteomes" id="UP000807115"/>
    </source>
</evidence>
<dbReference type="SUPFAM" id="SSF101447">
    <property type="entry name" value="Formin homology 2 domain (FH2 domain)"/>
    <property type="match status" value="1"/>
</dbReference>
<feature type="compositionally biased region" description="Pro residues" evidence="1">
    <location>
        <begin position="9"/>
        <end position="36"/>
    </location>
</feature>
<reference evidence="2" key="1">
    <citation type="journal article" date="2019" name="BMC Genomics">
        <title>A new reference genome for Sorghum bicolor reveals high levels of sequence similarity between sweet and grain genotypes: implications for the genetics of sugar metabolism.</title>
        <authorList>
            <person name="Cooper E.A."/>
            <person name="Brenton Z.W."/>
            <person name="Flinn B.S."/>
            <person name="Jenkins J."/>
            <person name="Shu S."/>
            <person name="Flowers D."/>
            <person name="Luo F."/>
            <person name="Wang Y."/>
            <person name="Xia P."/>
            <person name="Barry K."/>
            <person name="Daum C."/>
            <person name="Lipzen A."/>
            <person name="Yoshinaga Y."/>
            <person name="Schmutz J."/>
            <person name="Saski C."/>
            <person name="Vermerris W."/>
            <person name="Kresovich S."/>
        </authorList>
    </citation>
    <scope>NUCLEOTIDE SEQUENCE</scope>
</reference>
<evidence type="ECO:0000313" key="2">
    <source>
        <dbReference type="EMBL" id="KAG0529531.1"/>
    </source>
</evidence>
<dbReference type="EMBL" id="CM027684">
    <property type="protein sequence ID" value="KAG0529531.1"/>
    <property type="molecule type" value="Genomic_DNA"/>
</dbReference>
<dbReference type="Proteomes" id="UP000807115">
    <property type="component" value="Chromosome 5"/>
</dbReference>
<feature type="region of interest" description="Disordered" evidence="1">
    <location>
        <begin position="138"/>
        <end position="164"/>
    </location>
</feature>
<protein>
    <submittedName>
        <fullName evidence="2">Uncharacterized protein</fullName>
    </submittedName>
</protein>
<evidence type="ECO:0000256" key="1">
    <source>
        <dbReference type="SAM" id="MobiDB-lite"/>
    </source>
</evidence>
<comment type="caution">
    <text evidence="2">The sequence shown here is derived from an EMBL/GenBank/DDBJ whole genome shotgun (WGS) entry which is preliminary data.</text>
</comment>
<gene>
    <name evidence="2" type="ORF">BDA96_05G106400</name>
</gene>
<feature type="compositionally biased region" description="Low complexity" evidence="1">
    <location>
        <begin position="138"/>
        <end position="150"/>
    </location>
</feature>
<organism evidence="2 3">
    <name type="scientific">Sorghum bicolor</name>
    <name type="common">Sorghum</name>
    <name type="synonym">Sorghum vulgare</name>
    <dbReference type="NCBI Taxonomy" id="4558"/>
    <lineage>
        <taxon>Eukaryota</taxon>
        <taxon>Viridiplantae</taxon>
        <taxon>Streptophyta</taxon>
        <taxon>Embryophyta</taxon>
        <taxon>Tracheophyta</taxon>
        <taxon>Spermatophyta</taxon>
        <taxon>Magnoliopsida</taxon>
        <taxon>Liliopsida</taxon>
        <taxon>Poales</taxon>
        <taxon>Poaceae</taxon>
        <taxon>PACMAD clade</taxon>
        <taxon>Panicoideae</taxon>
        <taxon>Andropogonodae</taxon>
        <taxon>Andropogoneae</taxon>
        <taxon>Sorghinae</taxon>
        <taxon>Sorghum</taxon>
    </lineage>
</organism>
<sequence length="204" mass="21898">MATSASGAPWPPSSTPPPPPPLPLPPHPPPPPPSSPLPFGGGGGAPGDPSVCGAAAWMAQAVAGSCTTRERRCSRASLLPPTYRSNLLRGSTTHDAVAGTILSPRPDLDCCLHYKVQNWIYGPLSQWFFYDQRRGRPTSATRAPATESTPTPTPSPHAKQATEREKILTLSDERILKVLLRIEEDRGYGERHNNCWCATSKSTT</sequence>
<dbReference type="AlphaFoldDB" id="A0A921QX76"/>
<reference evidence="2" key="2">
    <citation type="submission" date="2020-10" db="EMBL/GenBank/DDBJ databases">
        <authorList>
            <person name="Cooper E.A."/>
            <person name="Brenton Z.W."/>
            <person name="Flinn B.S."/>
            <person name="Jenkins J."/>
            <person name="Shu S."/>
            <person name="Flowers D."/>
            <person name="Luo F."/>
            <person name="Wang Y."/>
            <person name="Xia P."/>
            <person name="Barry K."/>
            <person name="Daum C."/>
            <person name="Lipzen A."/>
            <person name="Yoshinaga Y."/>
            <person name="Schmutz J."/>
            <person name="Saski C."/>
            <person name="Vermerris W."/>
            <person name="Kresovich S."/>
        </authorList>
    </citation>
    <scope>NUCLEOTIDE SEQUENCE</scope>
</reference>
<proteinExistence type="predicted"/>